<evidence type="ECO:0000256" key="5">
    <source>
        <dbReference type="ARBA" id="ARBA00047942"/>
    </source>
</evidence>
<dbReference type="Pfam" id="PF07669">
    <property type="entry name" value="Eco57I"/>
    <property type="match status" value="1"/>
</dbReference>
<dbReference type="GO" id="GO:0032259">
    <property type="term" value="P:methylation"/>
    <property type="evidence" value="ECO:0007669"/>
    <property type="project" value="UniProtKB-KW"/>
</dbReference>
<dbReference type="CDD" id="cd02440">
    <property type="entry name" value="AdoMet_MTases"/>
    <property type="match status" value="1"/>
</dbReference>
<dbReference type="InterPro" id="IPR029063">
    <property type="entry name" value="SAM-dependent_MTases_sf"/>
</dbReference>
<organism evidence="7 8">
    <name type="scientific">Paracoccus sediminis</name>
    <dbReference type="NCBI Taxonomy" id="1214787"/>
    <lineage>
        <taxon>Bacteria</taxon>
        <taxon>Pseudomonadati</taxon>
        <taxon>Pseudomonadota</taxon>
        <taxon>Alphaproteobacteria</taxon>
        <taxon>Rhodobacterales</taxon>
        <taxon>Paracoccaceae</taxon>
        <taxon>Paracoccus</taxon>
    </lineage>
</organism>
<keyword evidence="3" id="KW-0808">Transferase</keyword>
<name>A0ABY1YFW8_9RHOB</name>
<dbReference type="PRINTS" id="PR00507">
    <property type="entry name" value="N12N6MTFRASE"/>
</dbReference>
<keyword evidence="2 7" id="KW-0489">Methyltransferase</keyword>
<feature type="domain" description="Type II methyltransferase M.TaqI-like" evidence="6">
    <location>
        <begin position="142"/>
        <end position="231"/>
    </location>
</feature>
<dbReference type="Gene3D" id="3.40.50.150">
    <property type="entry name" value="Vaccinia Virus protein VP39"/>
    <property type="match status" value="1"/>
</dbReference>
<evidence type="ECO:0000256" key="3">
    <source>
        <dbReference type="ARBA" id="ARBA00022679"/>
    </source>
</evidence>
<evidence type="ECO:0000256" key="2">
    <source>
        <dbReference type="ARBA" id="ARBA00022603"/>
    </source>
</evidence>
<evidence type="ECO:0000256" key="1">
    <source>
        <dbReference type="ARBA" id="ARBA00011900"/>
    </source>
</evidence>
<evidence type="ECO:0000256" key="4">
    <source>
        <dbReference type="ARBA" id="ARBA00022691"/>
    </source>
</evidence>
<sequence length="483" mass="52496">MFAGGMGLAETALAVADGHRREVSPGLDEDGRKRLGQFMTPTGIARMLAGHFLHMPSEVRLLDAGAGMGALTAAFVEAACNHPVPPRSIDVTCYEVDPDMVAILRETLARCATDCARAGIAFHPEVVADDYILRSAEPLLAAAGRFNCAILNPPYGKINAGSKWRAALRSQGIETVNLYTAFVALALQQLELGGELVAITPRSFCNGSYYEPFRRLMLDLSALLAIHVFESRRSAFRDDDVLQENVIFHLRRGVPQNGVALSTDLTPAREVHFSEIVRPGDRHAFIRLPVGGATAADLIQSLPCTLADLGLTVSTGRVVDFRAKEHLRRDPGSDTVPLIYPGHFDGATVRWPREGFKKHNAIYDCPQTDSLMVPGGTYVLTKRFTAKEEKRRVVAAVYTGERAGFENHINYFHAKGAGLPERLAVGLARFLNSEAVDTYFRTFSGHTQVNATDLRNLHYPSRGQLEALAGAEDVEGAIAGFAG</sequence>
<keyword evidence="4" id="KW-0949">S-adenosyl-L-methionine</keyword>
<dbReference type="InterPro" id="IPR011639">
    <property type="entry name" value="MethylTrfase_TaqI-like_dom"/>
</dbReference>
<dbReference type="Proteomes" id="UP000292859">
    <property type="component" value="Unassembled WGS sequence"/>
</dbReference>
<evidence type="ECO:0000313" key="8">
    <source>
        <dbReference type="Proteomes" id="UP000292859"/>
    </source>
</evidence>
<reference evidence="7 8" key="1">
    <citation type="submission" date="2019-02" db="EMBL/GenBank/DDBJ databases">
        <authorList>
            <person name="Zhang G."/>
        </authorList>
    </citation>
    <scope>NUCLEOTIDE SEQUENCE [LARGE SCALE GENOMIC DNA]</scope>
    <source>
        <strain evidence="7 8">CMB17</strain>
    </source>
</reference>
<evidence type="ECO:0000313" key="7">
    <source>
        <dbReference type="EMBL" id="TBN48169.1"/>
    </source>
</evidence>
<dbReference type="EMBL" id="SIRL01000011">
    <property type="protein sequence ID" value="TBN48169.1"/>
    <property type="molecule type" value="Genomic_DNA"/>
</dbReference>
<comment type="caution">
    <text evidence="7">The sequence shown here is derived from an EMBL/GenBank/DDBJ whole genome shotgun (WGS) entry which is preliminary data.</text>
</comment>
<dbReference type="EC" id="2.1.1.72" evidence="1"/>
<evidence type="ECO:0000259" key="6">
    <source>
        <dbReference type="Pfam" id="PF07669"/>
    </source>
</evidence>
<dbReference type="InterPro" id="IPR002052">
    <property type="entry name" value="DNA_methylase_N6_adenine_CS"/>
</dbReference>
<proteinExistence type="predicted"/>
<dbReference type="PANTHER" id="PTHR33841:SF1">
    <property type="entry name" value="DNA METHYLTRANSFERASE A"/>
    <property type="match status" value="1"/>
</dbReference>
<dbReference type="InterPro" id="IPR050953">
    <property type="entry name" value="N4_N6_ade-DNA_methylase"/>
</dbReference>
<dbReference type="SUPFAM" id="SSF53335">
    <property type="entry name" value="S-adenosyl-L-methionine-dependent methyltransferases"/>
    <property type="match status" value="1"/>
</dbReference>
<dbReference type="PROSITE" id="PS00092">
    <property type="entry name" value="N6_MTASE"/>
    <property type="match status" value="1"/>
</dbReference>
<dbReference type="PANTHER" id="PTHR33841">
    <property type="entry name" value="DNA METHYLTRANSFERASE YEEA-RELATED"/>
    <property type="match status" value="1"/>
</dbReference>
<keyword evidence="8" id="KW-1185">Reference proteome</keyword>
<dbReference type="GO" id="GO:0008168">
    <property type="term" value="F:methyltransferase activity"/>
    <property type="evidence" value="ECO:0007669"/>
    <property type="project" value="UniProtKB-KW"/>
</dbReference>
<gene>
    <name evidence="7" type="ORF">EYF88_13925</name>
</gene>
<protein>
    <recommendedName>
        <fullName evidence="1">site-specific DNA-methyltransferase (adenine-specific)</fullName>
        <ecNumber evidence="1">2.1.1.72</ecNumber>
    </recommendedName>
</protein>
<accession>A0ABY1YFW8</accession>
<comment type="catalytic activity">
    <reaction evidence="5">
        <text>a 2'-deoxyadenosine in DNA + S-adenosyl-L-methionine = an N(6)-methyl-2'-deoxyadenosine in DNA + S-adenosyl-L-homocysteine + H(+)</text>
        <dbReference type="Rhea" id="RHEA:15197"/>
        <dbReference type="Rhea" id="RHEA-COMP:12418"/>
        <dbReference type="Rhea" id="RHEA-COMP:12419"/>
        <dbReference type="ChEBI" id="CHEBI:15378"/>
        <dbReference type="ChEBI" id="CHEBI:57856"/>
        <dbReference type="ChEBI" id="CHEBI:59789"/>
        <dbReference type="ChEBI" id="CHEBI:90615"/>
        <dbReference type="ChEBI" id="CHEBI:90616"/>
        <dbReference type="EC" id="2.1.1.72"/>
    </reaction>
</comment>